<reference evidence="1 2" key="1">
    <citation type="submission" date="2015-01" db="EMBL/GenBank/DDBJ databases">
        <title>Evolution of Trichinella species and genotypes.</title>
        <authorList>
            <person name="Korhonen P.K."/>
            <person name="Edoardo P."/>
            <person name="Giuseppe L.R."/>
            <person name="Gasser R.B."/>
        </authorList>
    </citation>
    <scope>NUCLEOTIDE SEQUENCE [LARGE SCALE GENOMIC DNA]</scope>
    <source>
        <strain evidence="1">ISS417</strain>
    </source>
</reference>
<evidence type="ECO:0000313" key="2">
    <source>
        <dbReference type="Proteomes" id="UP000055048"/>
    </source>
</evidence>
<organism evidence="1 2">
    <name type="scientific">Trichinella murrelli</name>
    <dbReference type="NCBI Taxonomy" id="144512"/>
    <lineage>
        <taxon>Eukaryota</taxon>
        <taxon>Metazoa</taxon>
        <taxon>Ecdysozoa</taxon>
        <taxon>Nematoda</taxon>
        <taxon>Enoplea</taxon>
        <taxon>Dorylaimia</taxon>
        <taxon>Trichinellida</taxon>
        <taxon>Trichinellidae</taxon>
        <taxon>Trichinella</taxon>
    </lineage>
</organism>
<dbReference type="Proteomes" id="UP000055048">
    <property type="component" value="Unassembled WGS sequence"/>
</dbReference>
<proteinExistence type="predicted"/>
<comment type="caution">
    <text evidence="1">The sequence shown here is derived from an EMBL/GenBank/DDBJ whole genome shotgun (WGS) entry which is preliminary data.</text>
</comment>
<evidence type="ECO:0000313" key="1">
    <source>
        <dbReference type="EMBL" id="KRX49810.1"/>
    </source>
</evidence>
<accession>A0A0V0UF56</accession>
<sequence length="72" mass="8536">MNDQWARFATTTEALRSFFKCAAAAAWNDIRAAKNEEERKLTQRPYVTSILRQHLKLTPYNLEWTRFSTKIE</sequence>
<name>A0A0V0UF56_9BILA</name>
<gene>
    <name evidence="1" type="ORF">T05_12286</name>
</gene>
<dbReference type="AlphaFoldDB" id="A0A0V0UF56"/>
<protein>
    <submittedName>
        <fullName evidence="1">Uncharacterized protein</fullName>
    </submittedName>
</protein>
<keyword evidence="2" id="KW-1185">Reference proteome</keyword>
<dbReference type="EMBL" id="JYDJ01000012">
    <property type="protein sequence ID" value="KRX49810.1"/>
    <property type="molecule type" value="Genomic_DNA"/>
</dbReference>